<proteinExistence type="predicted"/>
<dbReference type="EMBL" id="JAWDGP010005930">
    <property type="protein sequence ID" value="KAK3749654.1"/>
    <property type="molecule type" value="Genomic_DNA"/>
</dbReference>
<protein>
    <submittedName>
        <fullName evidence="1">Uncharacterized protein</fullName>
    </submittedName>
</protein>
<reference evidence="1" key="1">
    <citation type="journal article" date="2023" name="G3 (Bethesda)">
        <title>A reference genome for the long-term kleptoplast-retaining sea slug Elysia crispata morphotype clarki.</title>
        <authorList>
            <person name="Eastman K.E."/>
            <person name="Pendleton A.L."/>
            <person name="Shaikh M.A."/>
            <person name="Suttiyut T."/>
            <person name="Ogas R."/>
            <person name="Tomko P."/>
            <person name="Gavelis G."/>
            <person name="Widhalm J.R."/>
            <person name="Wisecaver J.H."/>
        </authorList>
    </citation>
    <scope>NUCLEOTIDE SEQUENCE</scope>
    <source>
        <strain evidence="1">ECLA1</strain>
    </source>
</reference>
<dbReference type="AlphaFoldDB" id="A0AAE0YLV6"/>
<organism evidence="1 2">
    <name type="scientific">Elysia crispata</name>
    <name type="common">lettuce slug</name>
    <dbReference type="NCBI Taxonomy" id="231223"/>
    <lineage>
        <taxon>Eukaryota</taxon>
        <taxon>Metazoa</taxon>
        <taxon>Spiralia</taxon>
        <taxon>Lophotrochozoa</taxon>
        <taxon>Mollusca</taxon>
        <taxon>Gastropoda</taxon>
        <taxon>Heterobranchia</taxon>
        <taxon>Euthyneura</taxon>
        <taxon>Panpulmonata</taxon>
        <taxon>Sacoglossa</taxon>
        <taxon>Placobranchoidea</taxon>
        <taxon>Plakobranchidae</taxon>
        <taxon>Elysia</taxon>
    </lineage>
</organism>
<evidence type="ECO:0000313" key="2">
    <source>
        <dbReference type="Proteomes" id="UP001283361"/>
    </source>
</evidence>
<sequence>MSGPYACQIVTRPSRSIDSLKSEEISVHCSGSRQTHHRARGLLFDHRKNGGSKDTADGAGVAMSRSPGELHGAAWCLHAFSRTRDSVHVFDGLVWDGRQWVFHEILVILMSKGPSQFSKESHLSRQGSRCLTEAVILSILVDIHRYQHRTSEYQL</sequence>
<gene>
    <name evidence="1" type="ORF">RRG08_013862</name>
</gene>
<evidence type="ECO:0000313" key="1">
    <source>
        <dbReference type="EMBL" id="KAK3749654.1"/>
    </source>
</evidence>
<name>A0AAE0YLV6_9GAST</name>
<comment type="caution">
    <text evidence="1">The sequence shown here is derived from an EMBL/GenBank/DDBJ whole genome shotgun (WGS) entry which is preliminary data.</text>
</comment>
<accession>A0AAE0YLV6</accession>
<dbReference type="Proteomes" id="UP001283361">
    <property type="component" value="Unassembled WGS sequence"/>
</dbReference>
<keyword evidence="2" id="KW-1185">Reference proteome</keyword>